<organism evidence="1 2">
    <name type="scientific">Actinoplanes digitatis</name>
    <dbReference type="NCBI Taxonomy" id="1868"/>
    <lineage>
        <taxon>Bacteria</taxon>
        <taxon>Bacillati</taxon>
        <taxon>Actinomycetota</taxon>
        <taxon>Actinomycetes</taxon>
        <taxon>Micromonosporales</taxon>
        <taxon>Micromonosporaceae</taxon>
        <taxon>Actinoplanes</taxon>
    </lineage>
</organism>
<protein>
    <submittedName>
        <fullName evidence="1">Uncharacterized protein</fullName>
    </submittedName>
</protein>
<reference evidence="1 2" key="1">
    <citation type="submission" date="2020-08" db="EMBL/GenBank/DDBJ databases">
        <title>Sequencing the genomes of 1000 actinobacteria strains.</title>
        <authorList>
            <person name="Klenk H.-P."/>
        </authorList>
    </citation>
    <scope>NUCLEOTIDE SEQUENCE [LARGE SCALE GENOMIC DNA]</scope>
    <source>
        <strain evidence="1 2">DSM 43149</strain>
    </source>
</reference>
<evidence type="ECO:0000313" key="2">
    <source>
        <dbReference type="Proteomes" id="UP000578112"/>
    </source>
</evidence>
<dbReference type="AlphaFoldDB" id="A0A7W7MQG0"/>
<sequence length="222" mass="23278">MPTPAHLAARNNADWCDLFCRASGVATRFERDRWLALRRSPPLHPDAVTLAEHPRDVLAGLDVTPGCSVKDSFAALDLAPAGFRTLFEAEWIHRPPAAPAGAPPACRRVRTPAELAGWAAAHGGSFPPVLLRDPSVVVVGVYDGDRLTGGAIGNRSARCAGVSNLFGDVWDEAVAAISACFPGLPLVGYETPEVLPAARAAGFATAGELRVWLVPGGDPHAP</sequence>
<dbReference type="RefSeq" id="WP_184994485.1">
    <property type="nucleotide sequence ID" value="NZ_BOMK01000010.1"/>
</dbReference>
<dbReference type="EMBL" id="JACHNH010000001">
    <property type="protein sequence ID" value="MBB4763148.1"/>
    <property type="molecule type" value="Genomic_DNA"/>
</dbReference>
<gene>
    <name evidence="1" type="ORF">BJ971_003704</name>
</gene>
<proteinExistence type="predicted"/>
<accession>A0A7W7MQG0</accession>
<dbReference type="Proteomes" id="UP000578112">
    <property type="component" value="Unassembled WGS sequence"/>
</dbReference>
<evidence type="ECO:0000313" key="1">
    <source>
        <dbReference type="EMBL" id="MBB4763148.1"/>
    </source>
</evidence>
<comment type="caution">
    <text evidence="1">The sequence shown here is derived from an EMBL/GenBank/DDBJ whole genome shotgun (WGS) entry which is preliminary data.</text>
</comment>
<name>A0A7W7MQG0_9ACTN</name>
<keyword evidence="2" id="KW-1185">Reference proteome</keyword>